<organism evidence="3 4">
    <name type="scientific">Stieleria maiorica</name>
    <dbReference type="NCBI Taxonomy" id="2795974"/>
    <lineage>
        <taxon>Bacteria</taxon>
        <taxon>Pseudomonadati</taxon>
        <taxon>Planctomycetota</taxon>
        <taxon>Planctomycetia</taxon>
        <taxon>Pirellulales</taxon>
        <taxon>Pirellulaceae</taxon>
        <taxon>Stieleria</taxon>
    </lineage>
</organism>
<keyword evidence="4" id="KW-1185">Reference proteome</keyword>
<evidence type="ECO:0000259" key="1">
    <source>
        <dbReference type="Pfam" id="PF06792"/>
    </source>
</evidence>
<dbReference type="PIRSF" id="PIRSF033271">
    <property type="entry name" value="UCP033271"/>
    <property type="match status" value="1"/>
</dbReference>
<dbReference type="NCBIfam" id="NF002674">
    <property type="entry name" value="PRK02399.1-2"/>
    <property type="match status" value="1"/>
</dbReference>
<proteinExistence type="predicted"/>
<gene>
    <name evidence="3" type="ORF">Mal15_26520</name>
</gene>
<accession>A0A5B9MC50</accession>
<dbReference type="Gene3D" id="3.40.50.12020">
    <property type="entry name" value="Uncharacterised protein family UPF0261, NN domain"/>
    <property type="match status" value="1"/>
</dbReference>
<feature type="domain" description="UPF0261" evidence="2">
    <location>
        <begin position="184"/>
        <end position="398"/>
    </location>
</feature>
<dbReference type="CDD" id="cd15488">
    <property type="entry name" value="Tm-1-like"/>
    <property type="match status" value="1"/>
</dbReference>
<dbReference type="AlphaFoldDB" id="A0A5B9MC50"/>
<evidence type="ECO:0000313" key="4">
    <source>
        <dbReference type="Proteomes" id="UP000321353"/>
    </source>
</evidence>
<dbReference type="RefSeq" id="WP_147868113.1">
    <property type="nucleotide sequence ID" value="NZ_CP036264.1"/>
</dbReference>
<dbReference type="InterPro" id="IPR044122">
    <property type="entry name" value="UPF0261_N"/>
</dbReference>
<dbReference type="InterPro" id="IPR051353">
    <property type="entry name" value="Tobamovirus_resist_UPF0261"/>
</dbReference>
<dbReference type="Pfam" id="PF23189">
    <property type="entry name" value="UPF0261_C"/>
    <property type="match status" value="1"/>
</dbReference>
<reference evidence="3 4" key="1">
    <citation type="submission" date="2019-02" db="EMBL/GenBank/DDBJ databases">
        <title>Planctomycetal bacteria perform biofilm scaping via a novel small molecule.</title>
        <authorList>
            <person name="Jeske O."/>
            <person name="Boedeker C."/>
            <person name="Wiegand S."/>
            <person name="Breitling P."/>
            <person name="Kallscheuer N."/>
            <person name="Jogler M."/>
            <person name="Rohde M."/>
            <person name="Petersen J."/>
            <person name="Medema M.H."/>
            <person name="Surup F."/>
            <person name="Jogler C."/>
        </authorList>
    </citation>
    <scope>NUCLEOTIDE SEQUENCE [LARGE SCALE GENOMIC DNA]</scope>
    <source>
        <strain evidence="3 4">Mal15</strain>
    </source>
</reference>
<sequence length="407" mass="42445">MATIAVLGTLDSKGTEHGFVADLIRQRGHAPLLIDVGTLGPTQIPADISRDEVATAGGIDLPPTLSRQDRGECVAAMADAAAALLLKLSDQGRIQGVISLGGSGGTAIGTATMRALPIGFPKVMVSTMASGNIAHYVGTKDIVMIPSVVDVSGLNRVSRIIFSRAVGAICGMVETEIASSSADRPLIVASMFGNTTDCINAAIPVLEEAGYEVLVFHATGAGGKAMEALIESGMVAGVLDITTTEWADELVGGVLSAGPQRLEAAGKAGVPAIVVPGCLDMVNFGGPETIPDKFAQRNFYIHNPQVTLMRTSPQECRELGRLLAGKINQYSAPVSVLIPQKAISVISAAGGPFHDAEADEALFSTLADSLRDGIEVRWEDREINDPSFAKLCARTLMENIRVDADSK</sequence>
<dbReference type="PANTHER" id="PTHR31862">
    <property type="entry name" value="UPF0261 DOMAIN PROTEIN (AFU_ORTHOLOGUE AFUA_1G10120)"/>
    <property type="match status" value="1"/>
</dbReference>
<evidence type="ECO:0000313" key="3">
    <source>
        <dbReference type="EMBL" id="QEF98598.1"/>
    </source>
</evidence>
<feature type="domain" description="UPF0261" evidence="1">
    <location>
        <begin position="3"/>
        <end position="176"/>
    </location>
</feature>
<dbReference type="KEGG" id="smam:Mal15_26520"/>
<evidence type="ECO:0000259" key="2">
    <source>
        <dbReference type="Pfam" id="PF23189"/>
    </source>
</evidence>
<name>A0A5B9MC50_9BACT</name>
<protein>
    <submittedName>
        <fullName evidence="3">Uncharacterized protein</fullName>
    </submittedName>
</protein>
<dbReference type="Proteomes" id="UP000321353">
    <property type="component" value="Chromosome"/>
</dbReference>
<dbReference type="InterPro" id="IPR056778">
    <property type="entry name" value="UPF0261_C"/>
</dbReference>
<dbReference type="Gene3D" id="3.40.50.12030">
    <property type="entry name" value="Uncharacterised protein family UPF0261, NC domain"/>
    <property type="match status" value="1"/>
</dbReference>
<dbReference type="InterPro" id="IPR008322">
    <property type="entry name" value="UPF0261"/>
</dbReference>
<dbReference type="EMBL" id="CP036264">
    <property type="protein sequence ID" value="QEF98598.1"/>
    <property type="molecule type" value="Genomic_DNA"/>
</dbReference>
<dbReference type="Pfam" id="PF06792">
    <property type="entry name" value="UPF0261"/>
    <property type="match status" value="1"/>
</dbReference>
<dbReference type="PANTHER" id="PTHR31862:SF1">
    <property type="entry name" value="UPF0261 DOMAIN PROTEIN (AFU_ORTHOLOGUE AFUA_1G10120)"/>
    <property type="match status" value="1"/>
</dbReference>